<dbReference type="EMBL" id="JAAGWD010000001">
    <property type="protein sequence ID" value="NEM96896.1"/>
    <property type="molecule type" value="Genomic_DNA"/>
</dbReference>
<organism evidence="3 4">
    <name type="scientific">Pontibacter burrus</name>
    <dbReference type="NCBI Taxonomy" id="2704466"/>
    <lineage>
        <taxon>Bacteria</taxon>
        <taxon>Pseudomonadati</taxon>
        <taxon>Bacteroidota</taxon>
        <taxon>Cytophagia</taxon>
        <taxon>Cytophagales</taxon>
        <taxon>Hymenobacteraceae</taxon>
        <taxon>Pontibacter</taxon>
    </lineage>
</organism>
<reference evidence="3 4" key="1">
    <citation type="submission" date="2020-02" db="EMBL/GenBank/DDBJ databases">
        <authorList>
            <person name="Kim M.K."/>
        </authorList>
    </citation>
    <scope>NUCLEOTIDE SEQUENCE [LARGE SCALE GENOMIC DNA]</scope>
    <source>
        <strain evidence="3 4">BT327</strain>
    </source>
</reference>
<proteinExistence type="predicted"/>
<comment type="caution">
    <text evidence="3">The sequence shown here is derived from an EMBL/GenBank/DDBJ whole genome shotgun (WGS) entry which is preliminary data.</text>
</comment>
<dbReference type="Proteomes" id="UP000474777">
    <property type="component" value="Unassembled WGS sequence"/>
</dbReference>
<keyword evidence="2" id="KW-0732">Signal</keyword>
<keyword evidence="4" id="KW-1185">Reference proteome</keyword>
<feature type="signal peptide" evidence="2">
    <location>
        <begin position="1"/>
        <end position="22"/>
    </location>
</feature>
<evidence type="ECO:0000256" key="1">
    <source>
        <dbReference type="SAM" id="MobiDB-lite"/>
    </source>
</evidence>
<accession>A0A6B3LRS4</accession>
<feature type="compositionally biased region" description="Basic and acidic residues" evidence="1">
    <location>
        <begin position="87"/>
        <end position="96"/>
    </location>
</feature>
<feature type="chain" id="PRO_5025496604" evidence="2">
    <location>
        <begin position="23"/>
        <end position="112"/>
    </location>
</feature>
<evidence type="ECO:0000313" key="3">
    <source>
        <dbReference type="EMBL" id="NEM96896.1"/>
    </source>
</evidence>
<feature type="region of interest" description="Disordered" evidence="1">
    <location>
        <begin position="23"/>
        <end position="112"/>
    </location>
</feature>
<dbReference type="RefSeq" id="WP_163912681.1">
    <property type="nucleotide sequence ID" value="NZ_JAAGWD010000001.1"/>
</dbReference>
<evidence type="ECO:0000256" key="2">
    <source>
        <dbReference type="SAM" id="SignalP"/>
    </source>
</evidence>
<feature type="compositionally biased region" description="Basic residues" evidence="1">
    <location>
        <begin position="97"/>
        <end position="112"/>
    </location>
</feature>
<name>A0A6B3LRS4_9BACT</name>
<sequence length="112" mass="12873">MKKLLFTFFSLGLLFAFTDASAQNSASSGSSTKDEFWGTTKTQTRGASVDEVGQRATGLDKRYNDYETKGGRKSAFDKKRVKSKKMKAIEKKEKEMHKKHRRDKRMLARSRR</sequence>
<protein>
    <submittedName>
        <fullName evidence="3">Uncharacterized protein</fullName>
    </submittedName>
</protein>
<dbReference type="AlphaFoldDB" id="A0A6B3LRS4"/>
<feature type="compositionally biased region" description="Basic and acidic residues" evidence="1">
    <location>
        <begin position="58"/>
        <end position="78"/>
    </location>
</feature>
<gene>
    <name evidence="3" type="ORF">GXP69_04245</name>
</gene>
<evidence type="ECO:0000313" key="4">
    <source>
        <dbReference type="Proteomes" id="UP000474777"/>
    </source>
</evidence>